<proteinExistence type="predicted"/>
<dbReference type="RefSeq" id="WP_174408429.1">
    <property type="nucleotide sequence ID" value="NZ_BLVP01000001.1"/>
</dbReference>
<evidence type="ECO:0000259" key="1">
    <source>
        <dbReference type="Pfam" id="PF01636"/>
    </source>
</evidence>
<dbReference type="SUPFAM" id="SSF56112">
    <property type="entry name" value="Protein kinase-like (PK-like)"/>
    <property type="match status" value="1"/>
</dbReference>
<evidence type="ECO:0000313" key="3">
    <source>
        <dbReference type="Proteomes" id="UP000503820"/>
    </source>
</evidence>
<reference evidence="2 3" key="1">
    <citation type="submission" date="2020-05" db="EMBL/GenBank/DDBJ databases">
        <title>Draft genome sequence of Desulfovibrio psychrotolerans JS1T.</title>
        <authorList>
            <person name="Ueno A."/>
            <person name="Tamazawa S."/>
            <person name="Tamamura S."/>
            <person name="Murakami T."/>
            <person name="Kiyama T."/>
            <person name="Inomata H."/>
            <person name="Amano Y."/>
            <person name="Miyakawa K."/>
            <person name="Tamaki H."/>
            <person name="Naganuma T."/>
            <person name="Kaneko K."/>
        </authorList>
    </citation>
    <scope>NUCLEOTIDE SEQUENCE [LARGE SCALE GENOMIC DNA]</scope>
    <source>
        <strain evidence="2 3">JS1</strain>
    </source>
</reference>
<protein>
    <submittedName>
        <fullName evidence="2">Aminoglycoside phosphotransferase</fullName>
    </submittedName>
</protein>
<dbReference type="InterPro" id="IPR011009">
    <property type="entry name" value="Kinase-like_dom_sf"/>
</dbReference>
<accession>A0A7J0BRA6</accession>
<feature type="domain" description="Aminoglycoside phosphotransferase" evidence="1">
    <location>
        <begin position="173"/>
        <end position="261"/>
    </location>
</feature>
<dbReference type="Pfam" id="PF01636">
    <property type="entry name" value="APH"/>
    <property type="match status" value="1"/>
</dbReference>
<evidence type="ECO:0000313" key="2">
    <source>
        <dbReference type="EMBL" id="GFM35751.1"/>
    </source>
</evidence>
<dbReference type="AlphaFoldDB" id="A0A7J0BRA6"/>
<keyword evidence="3" id="KW-1185">Reference proteome</keyword>
<dbReference type="Gene3D" id="3.90.1200.10">
    <property type="match status" value="1"/>
</dbReference>
<dbReference type="GO" id="GO:0016740">
    <property type="term" value="F:transferase activity"/>
    <property type="evidence" value="ECO:0007669"/>
    <property type="project" value="UniProtKB-KW"/>
</dbReference>
<organism evidence="2 3">
    <name type="scientific">Desulfovibrio psychrotolerans</name>
    <dbReference type="NCBI Taxonomy" id="415242"/>
    <lineage>
        <taxon>Bacteria</taxon>
        <taxon>Pseudomonadati</taxon>
        <taxon>Thermodesulfobacteriota</taxon>
        <taxon>Desulfovibrionia</taxon>
        <taxon>Desulfovibrionales</taxon>
        <taxon>Desulfovibrionaceae</taxon>
        <taxon>Desulfovibrio</taxon>
    </lineage>
</organism>
<keyword evidence="2" id="KW-0808">Transferase</keyword>
<dbReference type="InterPro" id="IPR002575">
    <property type="entry name" value="Aminoglycoside_PTrfase"/>
</dbReference>
<comment type="caution">
    <text evidence="2">The sequence shown here is derived from an EMBL/GenBank/DDBJ whole genome shotgun (WGS) entry which is preliminary data.</text>
</comment>
<dbReference type="EMBL" id="BLVP01000001">
    <property type="protein sequence ID" value="GFM35751.1"/>
    <property type="molecule type" value="Genomic_DNA"/>
</dbReference>
<gene>
    <name evidence="2" type="ORF">DSM19430T_04350</name>
</gene>
<name>A0A7J0BRA6_9BACT</name>
<sequence length="340" mass="38202">MRDILSRFDLTLHRVRDDIFIPGSPERCIARCVAEDTRQRLWLVERLPLSRRQRRETVGWLVSTLAAAGAQGVHGFRRAGPSAVSAAYETPDRTPGRISELTSETGAYTVLQDGCAWQCSPFIPGVELPRPEYLGHAWRGTHIADCIAGIGQAWKRMADGGARCPENAEVPPLPAYIDHMQDTLRLREPGVHARTEPVVRSLAPLFEAWSTLPRTLAHGDCHPLNIIWGADSILGLIDWEFCGMQPVLYDAANCIGCVGFEHPDGLVNGMVPAMIAGLRGADMLTAETLPWLPPFVLALRFAWLSEWLRKRDHEMVEMELDYMEILLRHQKDILTRWRQC</sequence>
<dbReference type="Proteomes" id="UP000503820">
    <property type="component" value="Unassembled WGS sequence"/>
</dbReference>